<proteinExistence type="predicted"/>
<dbReference type="CDD" id="cd01392">
    <property type="entry name" value="HTH_LacI"/>
    <property type="match status" value="1"/>
</dbReference>
<gene>
    <name evidence="6" type="ORF">J4G33_12185</name>
</gene>
<organism evidence="6 7">
    <name type="scientific">Actinotalea soli</name>
    <dbReference type="NCBI Taxonomy" id="2819234"/>
    <lineage>
        <taxon>Bacteria</taxon>
        <taxon>Bacillati</taxon>
        <taxon>Actinomycetota</taxon>
        <taxon>Actinomycetes</taxon>
        <taxon>Micrococcales</taxon>
        <taxon>Cellulomonadaceae</taxon>
        <taxon>Actinotalea</taxon>
    </lineage>
</organism>
<name>A0A939LPZ7_9CELL</name>
<dbReference type="Proteomes" id="UP000664209">
    <property type="component" value="Unassembled WGS sequence"/>
</dbReference>
<evidence type="ECO:0000259" key="5">
    <source>
        <dbReference type="PROSITE" id="PS50932"/>
    </source>
</evidence>
<dbReference type="PANTHER" id="PTHR30146">
    <property type="entry name" value="LACI-RELATED TRANSCRIPTIONAL REPRESSOR"/>
    <property type="match status" value="1"/>
</dbReference>
<dbReference type="PROSITE" id="PS00356">
    <property type="entry name" value="HTH_LACI_1"/>
    <property type="match status" value="1"/>
</dbReference>
<dbReference type="PANTHER" id="PTHR30146:SF109">
    <property type="entry name" value="HTH-TYPE TRANSCRIPTIONAL REGULATOR GALS"/>
    <property type="match status" value="1"/>
</dbReference>
<dbReference type="Pfam" id="PF13377">
    <property type="entry name" value="Peripla_BP_3"/>
    <property type="match status" value="1"/>
</dbReference>
<protein>
    <submittedName>
        <fullName evidence="6">LacI family DNA-binding transcriptional regulator</fullName>
    </submittedName>
</protein>
<sequence length="349" mass="36696">MVTTAGRAPQRGPRRASISDVAQEAGVSLGTVSNVLNRPDRVSPTTRAKVLAAIEHLSFVPNGSARQLRAGTITTVGAILLDIANPFFTEVARGIEDRLAQADHTLMLASSDEDPEREARYLRLFEEHGVLGMLVTPASTDLEPLLELSRRGVGVVLLDRTSPAEELSSVAVDDVAGAAMAVEHLLSLSHRRIAFINGPQSIAQCVDRRAGMVRALEAAGLDPDEAMVEITVSSLNAEGGEAGVTELLAAGTAPSALFCVNDLTALGAMRALRSHGLAIPEDMAVVGYDDVNFASMLMTPLTSVRQPTRQLGEVAADLLLKAAGPGMAAPQRIEFQPELVVRASSGGAR</sequence>
<evidence type="ECO:0000256" key="4">
    <source>
        <dbReference type="SAM" id="MobiDB-lite"/>
    </source>
</evidence>
<dbReference type="SUPFAM" id="SSF53822">
    <property type="entry name" value="Periplasmic binding protein-like I"/>
    <property type="match status" value="1"/>
</dbReference>
<evidence type="ECO:0000256" key="1">
    <source>
        <dbReference type="ARBA" id="ARBA00023015"/>
    </source>
</evidence>
<dbReference type="InterPro" id="IPR000843">
    <property type="entry name" value="HTH_LacI"/>
</dbReference>
<reference evidence="6" key="1">
    <citation type="submission" date="2021-03" db="EMBL/GenBank/DDBJ databases">
        <title>Actinotalea soli sp. nov., isolated from soil.</title>
        <authorList>
            <person name="Ping W."/>
            <person name="Zhang J."/>
        </authorList>
    </citation>
    <scope>NUCLEOTIDE SEQUENCE</scope>
    <source>
        <strain evidence="6">BY-33</strain>
    </source>
</reference>
<feature type="compositionally biased region" description="Low complexity" evidence="4">
    <location>
        <begin position="1"/>
        <end position="11"/>
    </location>
</feature>
<dbReference type="CDD" id="cd06293">
    <property type="entry name" value="PBP1_LacI-like"/>
    <property type="match status" value="1"/>
</dbReference>
<dbReference type="SUPFAM" id="SSF47413">
    <property type="entry name" value="lambda repressor-like DNA-binding domains"/>
    <property type="match status" value="1"/>
</dbReference>
<dbReference type="InterPro" id="IPR046335">
    <property type="entry name" value="LacI/GalR-like_sensor"/>
</dbReference>
<evidence type="ECO:0000256" key="3">
    <source>
        <dbReference type="ARBA" id="ARBA00023163"/>
    </source>
</evidence>
<dbReference type="InterPro" id="IPR028082">
    <property type="entry name" value="Peripla_BP_I"/>
</dbReference>
<evidence type="ECO:0000256" key="2">
    <source>
        <dbReference type="ARBA" id="ARBA00023125"/>
    </source>
</evidence>
<feature type="domain" description="HTH lacI-type" evidence="5">
    <location>
        <begin position="16"/>
        <end position="70"/>
    </location>
</feature>
<dbReference type="SMART" id="SM00354">
    <property type="entry name" value="HTH_LACI"/>
    <property type="match status" value="1"/>
</dbReference>
<dbReference type="Gene3D" id="1.10.260.40">
    <property type="entry name" value="lambda repressor-like DNA-binding domains"/>
    <property type="match status" value="1"/>
</dbReference>
<dbReference type="GO" id="GO:0003700">
    <property type="term" value="F:DNA-binding transcription factor activity"/>
    <property type="evidence" value="ECO:0007669"/>
    <property type="project" value="TreeGrafter"/>
</dbReference>
<comment type="caution">
    <text evidence="6">The sequence shown here is derived from an EMBL/GenBank/DDBJ whole genome shotgun (WGS) entry which is preliminary data.</text>
</comment>
<dbReference type="RefSeq" id="WP_208056243.1">
    <property type="nucleotide sequence ID" value="NZ_JAGEMK010000006.1"/>
</dbReference>
<keyword evidence="1" id="KW-0805">Transcription regulation</keyword>
<dbReference type="GO" id="GO:0000976">
    <property type="term" value="F:transcription cis-regulatory region binding"/>
    <property type="evidence" value="ECO:0007669"/>
    <property type="project" value="TreeGrafter"/>
</dbReference>
<dbReference type="InterPro" id="IPR010982">
    <property type="entry name" value="Lambda_DNA-bd_dom_sf"/>
</dbReference>
<keyword evidence="2 6" id="KW-0238">DNA-binding</keyword>
<keyword evidence="3" id="KW-0804">Transcription</keyword>
<dbReference type="EMBL" id="JAGEMK010000006">
    <property type="protein sequence ID" value="MBO1752562.1"/>
    <property type="molecule type" value="Genomic_DNA"/>
</dbReference>
<dbReference type="AlphaFoldDB" id="A0A939LPZ7"/>
<feature type="region of interest" description="Disordered" evidence="4">
    <location>
        <begin position="1"/>
        <end position="20"/>
    </location>
</feature>
<dbReference type="Pfam" id="PF00356">
    <property type="entry name" value="LacI"/>
    <property type="match status" value="1"/>
</dbReference>
<dbReference type="PROSITE" id="PS50932">
    <property type="entry name" value="HTH_LACI_2"/>
    <property type="match status" value="1"/>
</dbReference>
<dbReference type="Gene3D" id="3.40.50.2300">
    <property type="match status" value="2"/>
</dbReference>
<accession>A0A939LPZ7</accession>
<keyword evidence="7" id="KW-1185">Reference proteome</keyword>
<evidence type="ECO:0000313" key="7">
    <source>
        <dbReference type="Proteomes" id="UP000664209"/>
    </source>
</evidence>
<evidence type="ECO:0000313" key="6">
    <source>
        <dbReference type="EMBL" id="MBO1752562.1"/>
    </source>
</evidence>